<dbReference type="NCBIfam" id="TIGR01131">
    <property type="entry name" value="ATP_synt_6_or_A"/>
    <property type="match status" value="1"/>
</dbReference>
<gene>
    <name evidence="13" type="primary">atpB_2</name>
    <name evidence="11" type="synonym">atpB</name>
    <name evidence="13" type="ORF">Raf01_35670</name>
</gene>
<dbReference type="InterPro" id="IPR023011">
    <property type="entry name" value="ATP_synth_F0_asu_AS"/>
</dbReference>
<keyword evidence="10 11" id="KW-0066">ATP synthesis</keyword>
<evidence type="ECO:0000256" key="7">
    <source>
        <dbReference type="ARBA" id="ARBA00022989"/>
    </source>
</evidence>
<comment type="function">
    <text evidence="11 12">Key component of the proton channel; it plays a direct role in the translocation of protons across the membrane.</text>
</comment>
<reference evidence="13" key="1">
    <citation type="submission" date="2021-01" db="EMBL/GenBank/DDBJ databases">
        <title>Whole genome shotgun sequence of Rugosimonospora africana NBRC 104875.</title>
        <authorList>
            <person name="Komaki H."/>
            <person name="Tamura T."/>
        </authorList>
    </citation>
    <scope>NUCLEOTIDE SEQUENCE</scope>
    <source>
        <strain evidence="13">NBRC 104875</strain>
    </source>
</reference>
<evidence type="ECO:0000256" key="5">
    <source>
        <dbReference type="ARBA" id="ARBA00022692"/>
    </source>
</evidence>
<keyword evidence="6 11" id="KW-0375">Hydrogen ion transport</keyword>
<dbReference type="HAMAP" id="MF_01393">
    <property type="entry name" value="ATP_synth_a_bact"/>
    <property type="match status" value="1"/>
</dbReference>
<dbReference type="InterPro" id="IPR000568">
    <property type="entry name" value="ATP_synth_F0_asu"/>
</dbReference>
<dbReference type="RefSeq" id="WP_203919031.1">
    <property type="nucleotide sequence ID" value="NZ_BONZ01000034.1"/>
</dbReference>
<evidence type="ECO:0000256" key="1">
    <source>
        <dbReference type="ARBA" id="ARBA00004141"/>
    </source>
</evidence>
<keyword evidence="3 11" id="KW-0813">Transport</keyword>
<dbReference type="AlphaFoldDB" id="A0A8J3QTA6"/>
<dbReference type="GO" id="GO:0046933">
    <property type="term" value="F:proton-transporting ATP synthase activity, rotational mechanism"/>
    <property type="evidence" value="ECO:0007669"/>
    <property type="project" value="UniProtKB-UniRule"/>
</dbReference>
<organism evidence="13 14">
    <name type="scientific">Rugosimonospora africana</name>
    <dbReference type="NCBI Taxonomy" id="556532"/>
    <lineage>
        <taxon>Bacteria</taxon>
        <taxon>Bacillati</taxon>
        <taxon>Actinomycetota</taxon>
        <taxon>Actinomycetes</taxon>
        <taxon>Micromonosporales</taxon>
        <taxon>Micromonosporaceae</taxon>
        <taxon>Rugosimonospora</taxon>
    </lineage>
</organism>
<evidence type="ECO:0000256" key="4">
    <source>
        <dbReference type="ARBA" id="ARBA00022547"/>
    </source>
</evidence>
<evidence type="ECO:0000256" key="10">
    <source>
        <dbReference type="ARBA" id="ARBA00023310"/>
    </source>
</evidence>
<dbReference type="PANTHER" id="PTHR11410">
    <property type="entry name" value="ATP SYNTHASE SUBUNIT A"/>
    <property type="match status" value="1"/>
</dbReference>
<feature type="transmembrane region" description="Helical" evidence="11">
    <location>
        <begin position="89"/>
        <end position="112"/>
    </location>
</feature>
<evidence type="ECO:0000256" key="12">
    <source>
        <dbReference type="RuleBase" id="RU000483"/>
    </source>
</evidence>
<feature type="transmembrane region" description="Helical" evidence="11">
    <location>
        <begin position="29"/>
        <end position="52"/>
    </location>
</feature>
<comment type="caution">
    <text evidence="13">The sequence shown here is derived from an EMBL/GenBank/DDBJ whole genome shotgun (WGS) entry which is preliminary data.</text>
</comment>
<dbReference type="GO" id="GO:0045259">
    <property type="term" value="C:proton-transporting ATP synthase complex"/>
    <property type="evidence" value="ECO:0007669"/>
    <property type="project" value="UniProtKB-KW"/>
</dbReference>
<protein>
    <recommendedName>
        <fullName evidence="11 12">ATP synthase subunit a</fullName>
    </recommendedName>
    <alternativeName>
        <fullName evidence="11">ATP synthase F0 sector subunit a</fullName>
    </alternativeName>
    <alternativeName>
        <fullName evidence="11">F-ATPase subunit 6</fullName>
    </alternativeName>
</protein>
<comment type="similarity">
    <text evidence="2 11 12">Belongs to the ATPase A chain family.</text>
</comment>
<feature type="transmembrane region" description="Helical" evidence="11">
    <location>
        <begin position="185"/>
        <end position="207"/>
    </location>
</feature>
<dbReference type="InterPro" id="IPR035908">
    <property type="entry name" value="F0_ATP_A_sf"/>
</dbReference>
<evidence type="ECO:0000256" key="6">
    <source>
        <dbReference type="ARBA" id="ARBA00022781"/>
    </source>
</evidence>
<dbReference type="CDD" id="cd00310">
    <property type="entry name" value="ATP-synt_Fo_a_6"/>
    <property type="match status" value="1"/>
</dbReference>
<evidence type="ECO:0000256" key="8">
    <source>
        <dbReference type="ARBA" id="ARBA00023065"/>
    </source>
</evidence>
<name>A0A8J3QTA6_9ACTN</name>
<keyword evidence="4 11" id="KW-0138">CF(0)</keyword>
<dbReference type="PANTHER" id="PTHR11410:SF0">
    <property type="entry name" value="ATP SYNTHASE SUBUNIT A"/>
    <property type="match status" value="1"/>
</dbReference>
<keyword evidence="9 11" id="KW-0472">Membrane</keyword>
<dbReference type="InterPro" id="IPR045083">
    <property type="entry name" value="ATP_synth_F0_asu_bact/mt"/>
</dbReference>
<evidence type="ECO:0000313" key="14">
    <source>
        <dbReference type="Proteomes" id="UP000642748"/>
    </source>
</evidence>
<evidence type="ECO:0000256" key="11">
    <source>
        <dbReference type="HAMAP-Rule" id="MF_01393"/>
    </source>
</evidence>
<sequence length="259" mass="28936">MTERSILAKDVHWPPSVDDFFLPGWHYPWVTKFTVMVWLAVAVIIVFFLVAYRKPRLVPTRTQWLAESIYGFGRNGIAGDVIGSEGVRFAPYVTTLFAFIAVMNVLGIVPGFQVAPTAHIAFPVALALISYVVYLSVGIRRHGFRRFLKRIFVPPAAPAWLLPIMAPLEALENLFLRPFTLSVRLFANMFAGHFILQVFTLGGFMLYGTGVLLLEPLSVVSWAVAIAVTFLEFMVAVLQAYVFAMLNSFYIGSSLADEH</sequence>
<feature type="transmembrane region" description="Helical" evidence="11">
    <location>
        <begin position="118"/>
        <end position="139"/>
    </location>
</feature>
<keyword evidence="14" id="KW-1185">Reference proteome</keyword>
<evidence type="ECO:0000256" key="2">
    <source>
        <dbReference type="ARBA" id="ARBA00006810"/>
    </source>
</evidence>
<dbReference type="GO" id="GO:0005886">
    <property type="term" value="C:plasma membrane"/>
    <property type="evidence" value="ECO:0007669"/>
    <property type="project" value="UniProtKB-SubCell"/>
</dbReference>
<keyword evidence="8 11" id="KW-0406">Ion transport</keyword>
<keyword evidence="7 11" id="KW-1133">Transmembrane helix</keyword>
<keyword evidence="5 11" id="KW-0812">Transmembrane</keyword>
<dbReference type="Proteomes" id="UP000642748">
    <property type="component" value="Unassembled WGS sequence"/>
</dbReference>
<dbReference type="EMBL" id="BONZ01000034">
    <property type="protein sequence ID" value="GIH15395.1"/>
    <property type="molecule type" value="Genomic_DNA"/>
</dbReference>
<evidence type="ECO:0000256" key="3">
    <source>
        <dbReference type="ARBA" id="ARBA00022448"/>
    </source>
</evidence>
<dbReference type="Gene3D" id="1.20.120.220">
    <property type="entry name" value="ATP synthase, F0 complex, subunit A"/>
    <property type="match status" value="1"/>
</dbReference>
<dbReference type="Pfam" id="PF00119">
    <property type="entry name" value="ATP-synt_A"/>
    <property type="match status" value="1"/>
</dbReference>
<dbReference type="PRINTS" id="PR00123">
    <property type="entry name" value="ATPASEA"/>
</dbReference>
<dbReference type="SUPFAM" id="SSF81336">
    <property type="entry name" value="F1F0 ATP synthase subunit A"/>
    <property type="match status" value="1"/>
</dbReference>
<feature type="transmembrane region" description="Helical" evidence="11">
    <location>
        <begin position="219"/>
        <end position="244"/>
    </location>
</feature>
<dbReference type="PROSITE" id="PS00449">
    <property type="entry name" value="ATPASE_A"/>
    <property type="match status" value="1"/>
</dbReference>
<keyword evidence="11" id="KW-1003">Cell membrane</keyword>
<evidence type="ECO:0000256" key="9">
    <source>
        <dbReference type="ARBA" id="ARBA00023136"/>
    </source>
</evidence>
<accession>A0A8J3QTA6</accession>
<evidence type="ECO:0000313" key="13">
    <source>
        <dbReference type="EMBL" id="GIH15395.1"/>
    </source>
</evidence>
<comment type="subcellular location">
    <subcellularLocation>
        <location evidence="11 12">Cell membrane</location>
        <topology evidence="11 12">Multi-pass membrane protein</topology>
    </subcellularLocation>
    <subcellularLocation>
        <location evidence="1">Membrane</location>
        <topology evidence="1">Multi-pass membrane protein</topology>
    </subcellularLocation>
</comment>
<proteinExistence type="inferred from homology"/>